<keyword evidence="1" id="KW-1133">Transmembrane helix</keyword>
<dbReference type="InterPro" id="IPR057699">
    <property type="entry name" value="DUF7939"/>
</dbReference>
<keyword evidence="1" id="KW-0812">Transmembrane</keyword>
<keyword evidence="2" id="KW-0732">Signal</keyword>
<dbReference type="Pfam" id="PF13584">
    <property type="entry name" value="BatD"/>
    <property type="match status" value="1"/>
</dbReference>
<feature type="signal peptide" evidence="2">
    <location>
        <begin position="1"/>
        <end position="25"/>
    </location>
</feature>
<evidence type="ECO:0000313" key="4">
    <source>
        <dbReference type="EMBL" id="CAA6825425.1"/>
    </source>
</evidence>
<feature type="chain" id="PRO_5028177537" evidence="2">
    <location>
        <begin position="26"/>
        <end position="558"/>
    </location>
</feature>
<dbReference type="PANTHER" id="PTHR40940">
    <property type="entry name" value="PROTEIN BATD-RELATED"/>
    <property type="match status" value="1"/>
</dbReference>
<dbReference type="InterPro" id="IPR025738">
    <property type="entry name" value="BatD"/>
</dbReference>
<evidence type="ECO:0000256" key="2">
    <source>
        <dbReference type="SAM" id="SignalP"/>
    </source>
</evidence>
<name>A0A6S6U162_9GAMM</name>
<dbReference type="AlphaFoldDB" id="A0A6S6U162"/>
<proteinExistence type="predicted"/>
<dbReference type="Pfam" id="PF25607">
    <property type="entry name" value="DUF7939"/>
    <property type="match status" value="1"/>
</dbReference>
<feature type="domain" description="DUF7939" evidence="3">
    <location>
        <begin position="459"/>
        <end position="538"/>
    </location>
</feature>
<dbReference type="PANTHER" id="PTHR40940:SF1">
    <property type="entry name" value="PROTEIN BATD"/>
    <property type="match status" value="1"/>
</dbReference>
<sequence length="558" mass="61496">MVKKGCFLFCLIAMLSMTFMMEAYAAKASVWATPTVMTPDEPFTLTVSVEGASAGRPDLSVLKKDFQILSQKNSSAISVINGSTNIKNSWAITLLPKRKGKLTVPAIKVGQDFTNPITIEVTDTLPENDQADKEVFIETDITPSSPYVSGQILITQKLHHAVPIDNASLTLPEVEDDAAEILVLNNRPSYYRTVNNRRYQVIERSYAIFPKRSGEINIAASRFRAVVPDARQTGNGFGMFNMFTSGRSVRAFSKPITIDVKPRNSAYTGQEWLPAKNLTVYGKWSKPVDQLMSGEPVTLVLGIIADGLRAEQLPDLQLNLPKGIKSYAEPVELKNNKTNSGVTGEWIQKFTLIPAGGGEINLPEIYIPWWNVTTDEEEVAVLFSETLKISGEPMTEKGLEMDSSPVKEGIAVEEPLQEKIGWYVGILLAGLLLGGIAYLARCYQLIKQSQGDKQKHIDKVWEQLATAVKQKSAVAMQIAVTRWAKEIAGITPVTLEAIADAENGFLRTEIQALSEALYAKREVSWDGRPLYQKLKQFPSLEANKSQQDLGGLEALNPS</sequence>
<evidence type="ECO:0000256" key="1">
    <source>
        <dbReference type="SAM" id="Phobius"/>
    </source>
</evidence>
<keyword evidence="1" id="KW-0472">Membrane</keyword>
<dbReference type="EMBL" id="CACVAY010000127">
    <property type="protein sequence ID" value="CAA6825425.1"/>
    <property type="molecule type" value="Genomic_DNA"/>
</dbReference>
<feature type="transmembrane region" description="Helical" evidence="1">
    <location>
        <begin position="420"/>
        <end position="440"/>
    </location>
</feature>
<protein>
    <submittedName>
        <fullName evidence="4">Oxygen tolerance</fullName>
    </submittedName>
</protein>
<evidence type="ECO:0000259" key="3">
    <source>
        <dbReference type="Pfam" id="PF25607"/>
    </source>
</evidence>
<accession>A0A6S6U162</accession>
<organism evidence="4">
    <name type="scientific">uncultured Thiotrichaceae bacterium</name>
    <dbReference type="NCBI Taxonomy" id="298394"/>
    <lineage>
        <taxon>Bacteria</taxon>
        <taxon>Pseudomonadati</taxon>
        <taxon>Pseudomonadota</taxon>
        <taxon>Gammaproteobacteria</taxon>
        <taxon>Thiotrichales</taxon>
        <taxon>Thiotrichaceae</taxon>
        <taxon>environmental samples</taxon>
    </lineage>
</organism>
<gene>
    <name evidence="4" type="ORF">HELGO_WM7990</name>
</gene>
<reference evidence="4" key="1">
    <citation type="submission" date="2020-01" db="EMBL/GenBank/DDBJ databases">
        <authorList>
            <person name="Meier V. D."/>
            <person name="Meier V D."/>
        </authorList>
    </citation>
    <scope>NUCLEOTIDE SEQUENCE</scope>
    <source>
        <strain evidence="4">HLG_WM_MAG_07</strain>
    </source>
</reference>